<evidence type="ECO:0000313" key="1">
    <source>
        <dbReference type="EMBL" id="VDN88778.1"/>
    </source>
</evidence>
<sequence length="52" mass="6188">MHGLMMKKENHLVGLVNGLMLIINHQRTHGLYHLMVRQPVLCHFLHRCLKFK</sequence>
<reference evidence="3" key="1">
    <citation type="submission" date="2017-02" db="UniProtKB">
        <authorList>
            <consortium name="WormBaseParasite"/>
        </authorList>
    </citation>
    <scope>IDENTIFICATION</scope>
</reference>
<evidence type="ECO:0000313" key="3">
    <source>
        <dbReference type="WBParaSite" id="BPAG_0000763101-mRNA-1"/>
    </source>
</evidence>
<proteinExistence type="predicted"/>
<dbReference type="EMBL" id="UZAD01008843">
    <property type="protein sequence ID" value="VDN88778.1"/>
    <property type="molecule type" value="Genomic_DNA"/>
</dbReference>
<dbReference type="AlphaFoldDB" id="A0A0N4THE2"/>
<reference evidence="1 2" key="2">
    <citation type="submission" date="2018-11" db="EMBL/GenBank/DDBJ databases">
        <authorList>
            <consortium name="Pathogen Informatics"/>
        </authorList>
    </citation>
    <scope>NUCLEOTIDE SEQUENCE [LARGE SCALE GENOMIC DNA]</scope>
</reference>
<evidence type="ECO:0000313" key="2">
    <source>
        <dbReference type="Proteomes" id="UP000278627"/>
    </source>
</evidence>
<dbReference type="WBParaSite" id="BPAG_0000763101-mRNA-1">
    <property type="protein sequence ID" value="BPAG_0000763101-mRNA-1"/>
    <property type="gene ID" value="BPAG_0000763101"/>
</dbReference>
<organism evidence="3">
    <name type="scientific">Brugia pahangi</name>
    <name type="common">Filarial nematode worm</name>
    <dbReference type="NCBI Taxonomy" id="6280"/>
    <lineage>
        <taxon>Eukaryota</taxon>
        <taxon>Metazoa</taxon>
        <taxon>Ecdysozoa</taxon>
        <taxon>Nematoda</taxon>
        <taxon>Chromadorea</taxon>
        <taxon>Rhabditida</taxon>
        <taxon>Spirurina</taxon>
        <taxon>Spiruromorpha</taxon>
        <taxon>Filarioidea</taxon>
        <taxon>Onchocercidae</taxon>
        <taxon>Brugia</taxon>
    </lineage>
</organism>
<keyword evidence="2" id="KW-1185">Reference proteome</keyword>
<protein>
    <submittedName>
        <fullName evidence="1 3">Uncharacterized protein</fullName>
    </submittedName>
</protein>
<gene>
    <name evidence="1" type="ORF">BPAG_LOCUS7592</name>
</gene>
<dbReference type="Proteomes" id="UP000278627">
    <property type="component" value="Unassembled WGS sequence"/>
</dbReference>
<accession>A0A0N4THE2</accession>
<name>A0A0N4THE2_BRUPA</name>